<dbReference type="SUPFAM" id="SSF69065">
    <property type="entry name" value="RNase III domain-like"/>
    <property type="match status" value="1"/>
</dbReference>
<dbReference type="GO" id="GO:0006396">
    <property type="term" value="P:RNA processing"/>
    <property type="evidence" value="ECO:0007669"/>
    <property type="project" value="InterPro"/>
</dbReference>
<feature type="domain" description="RNase III" evidence="8">
    <location>
        <begin position="88"/>
        <end position="276"/>
    </location>
</feature>
<comment type="caution">
    <text evidence="9">The sequence shown here is derived from an EMBL/GenBank/DDBJ whole genome shotgun (WGS) entry which is preliminary data.</text>
</comment>
<dbReference type="SUPFAM" id="SSF54768">
    <property type="entry name" value="dsRNA-binding domain-like"/>
    <property type="match status" value="1"/>
</dbReference>
<reference evidence="9 10" key="1">
    <citation type="submission" date="2022-12" db="EMBL/GenBank/DDBJ databases">
        <title>Genomic features and morphological characterization of a novel Knufia sp. strain isolated from spacecraft assembly facility.</title>
        <authorList>
            <person name="Teixeira M."/>
            <person name="Chander A.M."/>
            <person name="Stajich J.E."/>
            <person name="Venkateswaran K."/>
        </authorList>
    </citation>
    <scope>NUCLEOTIDE SEQUENCE [LARGE SCALE GENOMIC DNA]</scope>
    <source>
        <strain evidence="9 10">FJI-L2-BK-P2</strain>
    </source>
</reference>
<evidence type="ECO:0000256" key="2">
    <source>
        <dbReference type="ARBA" id="ARBA00022884"/>
    </source>
</evidence>
<dbReference type="Gene3D" id="3.30.160.20">
    <property type="match status" value="1"/>
</dbReference>
<keyword evidence="10" id="KW-1185">Reference proteome</keyword>
<dbReference type="InterPro" id="IPR044444">
    <property type="entry name" value="Ribosomal_mL44_DSRM_metazoa"/>
</dbReference>
<evidence type="ECO:0000256" key="6">
    <source>
        <dbReference type="ARBA" id="ARBA00024034"/>
    </source>
</evidence>
<evidence type="ECO:0000256" key="7">
    <source>
        <dbReference type="ARBA" id="ARBA00035187"/>
    </source>
</evidence>
<organism evidence="9 10">
    <name type="scientific">Knufia fluminis</name>
    <dbReference type="NCBI Taxonomy" id="191047"/>
    <lineage>
        <taxon>Eukaryota</taxon>
        <taxon>Fungi</taxon>
        <taxon>Dikarya</taxon>
        <taxon>Ascomycota</taxon>
        <taxon>Pezizomycotina</taxon>
        <taxon>Eurotiomycetes</taxon>
        <taxon>Chaetothyriomycetidae</taxon>
        <taxon>Chaetothyriales</taxon>
        <taxon>Trichomeriaceae</taxon>
        <taxon>Knufia</taxon>
    </lineage>
</organism>
<comment type="similarity">
    <text evidence="6">Belongs to the ribonuclease III family. Mitochondrion-specific ribosomal protein mL44 subfamily.</text>
</comment>
<keyword evidence="5" id="KW-0687">Ribonucleoprotein</keyword>
<dbReference type="FunFam" id="3.30.160.20:FF:000043">
    <property type="entry name" value="60S ribosomal protein L3"/>
    <property type="match status" value="1"/>
</dbReference>
<protein>
    <recommendedName>
        <fullName evidence="7">Large ribosomal subunit protein mL44</fullName>
    </recommendedName>
</protein>
<comment type="subcellular location">
    <subcellularLocation>
        <location evidence="1">Mitochondrion</location>
    </subcellularLocation>
</comment>
<dbReference type="PANTHER" id="PTHR11207:SF32">
    <property type="entry name" value="LARGE RIBOSOMAL SUBUNIT PROTEIN ML44"/>
    <property type="match status" value="1"/>
</dbReference>
<dbReference type="CDD" id="cd19873">
    <property type="entry name" value="DSRM_MRPL3_like"/>
    <property type="match status" value="1"/>
</dbReference>
<dbReference type="Proteomes" id="UP001316803">
    <property type="component" value="Unassembled WGS sequence"/>
</dbReference>
<evidence type="ECO:0000313" key="9">
    <source>
        <dbReference type="EMBL" id="KAK5954415.1"/>
    </source>
</evidence>
<dbReference type="InterPro" id="IPR000999">
    <property type="entry name" value="RNase_III_dom"/>
</dbReference>
<dbReference type="SMART" id="SM00535">
    <property type="entry name" value="RIBOc"/>
    <property type="match status" value="1"/>
</dbReference>
<dbReference type="Gene3D" id="1.10.1520.10">
    <property type="entry name" value="Ribonuclease III domain"/>
    <property type="match status" value="1"/>
</dbReference>
<dbReference type="GO" id="GO:0003725">
    <property type="term" value="F:double-stranded RNA binding"/>
    <property type="evidence" value="ECO:0007669"/>
    <property type="project" value="InterPro"/>
</dbReference>
<accession>A0AAN8EHW8</accession>
<proteinExistence type="inferred from homology"/>
<evidence type="ECO:0000256" key="3">
    <source>
        <dbReference type="ARBA" id="ARBA00022980"/>
    </source>
</evidence>
<dbReference type="EMBL" id="JAKLMC020000008">
    <property type="protein sequence ID" value="KAK5954415.1"/>
    <property type="molecule type" value="Genomic_DNA"/>
</dbReference>
<dbReference type="SMART" id="SM00358">
    <property type="entry name" value="DSRM"/>
    <property type="match status" value="1"/>
</dbReference>
<keyword evidence="4" id="KW-0496">Mitochondrion</keyword>
<dbReference type="GO" id="GO:0005840">
    <property type="term" value="C:ribosome"/>
    <property type="evidence" value="ECO:0007669"/>
    <property type="project" value="UniProtKB-KW"/>
</dbReference>
<name>A0AAN8EHW8_9EURO</name>
<dbReference type="InterPro" id="IPR036389">
    <property type="entry name" value="RNase_III_sf"/>
</dbReference>
<dbReference type="Pfam" id="PF22892">
    <property type="entry name" value="DSRM_MRPL44"/>
    <property type="match status" value="1"/>
</dbReference>
<dbReference type="AlphaFoldDB" id="A0AAN8EHW8"/>
<evidence type="ECO:0000256" key="4">
    <source>
        <dbReference type="ARBA" id="ARBA00023128"/>
    </source>
</evidence>
<keyword evidence="3 9" id="KW-0689">Ribosomal protein</keyword>
<dbReference type="GO" id="GO:0005739">
    <property type="term" value="C:mitochondrion"/>
    <property type="evidence" value="ECO:0007669"/>
    <property type="project" value="TreeGrafter"/>
</dbReference>
<dbReference type="InterPro" id="IPR044443">
    <property type="entry name" value="Ribosomal_mL44_DSRM_fung"/>
</dbReference>
<dbReference type="PANTHER" id="PTHR11207">
    <property type="entry name" value="RIBONUCLEASE III"/>
    <property type="match status" value="1"/>
</dbReference>
<sequence>MKAVRLLRWSGNVLSPRTRPNLRYPLQHSSPSIRSQIQSRTQATAAATIDTIDEDVGTFSTLSNIIPEDILTKLPSPPISASRTSAKLAALHARLGLPSRLPLESLARTLVDPSADTNEKFNNSAFAVLGSDLLQYYTCEFIICQYPRLPLAVVYSAMSGYCGPKALATITREWGVQSAAAPGGEVDPGLLQFKHLPPGESRPLPDQNANIISSHSTYDPMVGKRRHSISSRTVYDDAFGEMRKKDGEDRSQGVTNESASAEFVRAVMGAIYLHAGRAAAKKFFNEHFMPRRLNIASLMIFRTPTRDLSRLCGREGFQAPVARILSETGRLSRHPVFIVGVFSGKEKLGEGAGGSLDEARTRAAVAALKGWYLYSPLDWRVPSDSEEPNARPWAPQYVDVGDVVT</sequence>
<dbReference type="InterPro" id="IPR014720">
    <property type="entry name" value="dsRBD_dom"/>
</dbReference>
<evidence type="ECO:0000313" key="10">
    <source>
        <dbReference type="Proteomes" id="UP001316803"/>
    </source>
</evidence>
<evidence type="ECO:0000256" key="5">
    <source>
        <dbReference type="ARBA" id="ARBA00023274"/>
    </source>
</evidence>
<keyword evidence="2" id="KW-0694">RNA-binding</keyword>
<dbReference type="GO" id="GO:0003735">
    <property type="term" value="F:structural constituent of ribosome"/>
    <property type="evidence" value="ECO:0007669"/>
    <property type="project" value="TreeGrafter"/>
</dbReference>
<evidence type="ECO:0000256" key="1">
    <source>
        <dbReference type="ARBA" id="ARBA00004173"/>
    </source>
</evidence>
<evidence type="ECO:0000259" key="8">
    <source>
        <dbReference type="PROSITE" id="PS50142"/>
    </source>
</evidence>
<dbReference type="GO" id="GO:0004525">
    <property type="term" value="F:ribonuclease III activity"/>
    <property type="evidence" value="ECO:0007669"/>
    <property type="project" value="InterPro"/>
</dbReference>
<gene>
    <name evidence="9" type="primary">mrpl3</name>
    <name evidence="9" type="ORF">OHC33_004137</name>
</gene>
<dbReference type="PROSITE" id="PS50142">
    <property type="entry name" value="RNASE_3_2"/>
    <property type="match status" value="1"/>
</dbReference>